<evidence type="ECO:0000256" key="1">
    <source>
        <dbReference type="SAM" id="MobiDB-lite"/>
    </source>
</evidence>
<feature type="region of interest" description="Disordered" evidence="1">
    <location>
        <begin position="54"/>
        <end position="106"/>
    </location>
</feature>
<sequence>MDLVHSSPLPIFNSNTATTSAHSKLVYAVRRNNSPTMSDLSAYMSSPSAAAPATGGAQSAYMSSPGGEAPAAGGEAPAASGGGGAQSAYMSSPTYNQPEPTPAKAPEQSAYIGARVIPPEFVPYLRSSSVRLRSRLQSVIADRNQIALTLDIEWADKNSARHQPALLASTGTNSVDEDEVEGTTPFGDIGSGGWTVVEWSPAAADLLQPTNGSVVDWKRKRQQRKVGSNDSGGVMSERLLVWINETVLNELLDQFQWDFKIIEEKIPLNSSKLPYETRDFFANICPQCIFIFNVSADGLPSVTIEDSSILTHRIAAEVENPTIGESGQKKTAIDLTLSLTVQLVPQVRDGIFHTQLNLKERKIDMKNKTAFPKQLKPVVEELLQDMIKDDVWPAVKRGIEPLIYVKGVELPPHCGIDPKSAQLHFGHSKFGASATLNIKEVRYFAQSMIRHQSARTRRLPIAKDTFALFQRRLRLNPFVVGTNEATTELRCDICCDTLMNESPSTAGDVRLLYDGSAIHERCHHRSKCQSEEQQNGVTTVD</sequence>
<evidence type="ECO:0000313" key="3">
    <source>
        <dbReference type="WBParaSite" id="Gr19_v10_g1180.t1"/>
    </source>
</evidence>
<name>A0A914GVS6_GLORO</name>
<dbReference type="InterPro" id="IPR017943">
    <property type="entry name" value="Bactericidal_perm-incr_a/b_dom"/>
</dbReference>
<reference evidence="3" key="1">
    <citation type="submission" date="2022-11" db="UniProtKB">
        <authorList>
            <consortium name="WormBaseParasite"/>
        </authorList>
    </citation>
    <scope>IDENTIFICATION</scope>
</reference>
<dbReference type="WBParaSite" id="Gr19_v10_g1180.t1">
    <property type="protein sequence ID" value="Gr19_v10_g1180.t1"/>
    <property type="gene ID" value="Gr19_v10_g1180"/>
</dbReference>
<keyword evidence="2" id="KW-1185">Reference proteome</keyword>
<dbReference type="Proteomes" id="UP000887572">
    <property type="component" value="Unplaced"/>
</dbReference>
<proteinExistence type="predicted"/>
<organism evidence="2 3">
    <name type="scientific">Globodera rostochiensis</name>
    <name type="common">Golden nematode worm</name>
    <name type="synonym">Heterodera rostochiensis</name>
    <dbReference type="NCBI Taxonomy" id="31243"/>
    <lineage>
        <taxon>Eukaryota</taxon>
        <taxon>Metazoa</taxon>
        <taxon>Ecdysozoa</taxon>
        <taxon>Nematoda</taxon>
        <taxon>Chromadorea</taxon>
        <taxon>Rhabditida</taxon>
        <taxon>Tylenchina</taxon>
        <taxon>Tylenchomorpha</taxon>
        <taxon>Tylenchoidea</taxon>
        <taxon>Heteroderidae</taxon>
        <taxon>Heteroderinae</taxon>
        <taxon>Globodera</taxon>
    </lineage>
</organism>
<dbReference type="AlphaFoldDB" id="A0A914GVS6"/>
<dbReference type="Gene3D" id="3.15.20.10">
    <property type="entry name" value="Bactericidal permeability-increasing protein, domain 2"/>
    <property type="match status" value="1"/>
</dbReference>
<feature type="compositionally biased region" description="Polar residues" evidence="1">
    <location>
        <begin position="89"/>
        <end position="98"/>
    </location>
</feature>
<evidence type="ECO:0000313" key="2">
    <source>
        <dbReference type="Proteomes" id="UP000887572"/>
    </source>
</evidence>
<dbReference type="SUPFAM" id="SSF55394">
    <property type="entry name" value="Bactericidal permeability-increasing protein, BPI"/>
    <property type="match status" value="1"/>
</dbReference>
<dbReference type="GO" id="GO:0008289">
    <property type="term" value="F:lipid binding"/>
    <property type="evidence" value="ECO:0007669"/>
    <property type="project" value="InterPro"/>
</dbReference>
<accession>A0A914GVS6</accession>
<protein>
    <submittedName>
        <fullName evidence="3">Uncharacterized protein</fullName>
    </submittedName>
</protein>
<feature type="compositionally biased region" description="Low complexity" evidence="1">
    <location>
        <begin position="54"/>
        <end position="79"/>
    </location>
</feature>